<name>A0A7X5UPQ6_9PSEU</name>
<keyword evidence="1" id="KW-0472">Membrane</keyword>
<keyword evidence="3" id="KW-1185">Reference proteome</keyword>
<feature type="transmembrane region" description="Helical" evidence="1">
    <location>
        <begin position="6"/>
        <end position="25"/>
    </location>
</feature>
<gene>
    <name evidence="2" type="ORF">FHU38_002288</name>
</gene>
<dbReference type="AlphaFoldDB" id="A0A7X5UPQ6"/>
<comment type="caution">
    <text evidence="2">The sequence shown here is derived from an EMBL/GenBank/DDBJ whole genome shotgun (WGS) entry which is preliminary data.</text>
</comment>
<evidence type="ECO:0008006" key="4">
    <source>
        <dbReference type="Google" id="ProtNLM"/>
    </source>
</evidence>
<reference evidence="2 3" key="1">
    <citation type="submission" date="2020-03" db="EMBL/GenBank/DDBJ databases">
        <title>Sequencing the genomes of 1000 actinobacteria strains.</title>
        <authorList>
            <person name="Klenk H.-P."/>
        </authorList>
    </citation>
    <scope>NUCLEOTIDE SEQUENCE [LARGE SCALE GENOMIC DNA]</scope>
    <source>
        <strain evidence="2 3">DSM 45685</strain>
    </source>
</reference>
<feature type="transmembrane region" description="Helical" evidence="1">
    <location>
        <begin position="104"/>
        <end position="126"/>
    </location>
</feature>
<proteinExistence type="predicted"/>
<dbReference type="InterPro" id="IPR037185">
    <property type="entry name" value="EmrE-like"/>
</dbReference>
<accession>A0A7X5UPQ6</accession>
<feature type="transmembrane region" description="Helical" evidence="1">
    <location>
        <begin position="198"/>
        <end position="216"/>
    </location>
</feature>
<feature type="transmembrane region" description="Helical" evidence="1">
    <location>
        <begin position="167"/>
        <end position="192"/>
    </location>
</feature>
<dbReference type="PANTHER" id="PTHR40761">
    <property type="entry name" value="CONSERVED INTEGRAL MEMBRANE ALANINE VALINE AND LEUCINE RICH PROTEIN-RELATED"/>
    <property type="match status" value="1"/>
</dbReference>
<evidence type="ECO:0000313" key="2">
    <source>
        <dbReference type="EMBL" id="NIJ11944.1"/>
    </source>
</evidence>
<dbReference type="PANTHER" id="PTHR40761:SF1">
    <property type="entry name" value="CONSERVED INTEGRAL MEMBRANE ALANINE VALINE AND LEUCINE RICH PROTEIN-RELATED"/>
    <property type="match status" value="1"/>
</dbReference>
<feature type="transmembrane region" description="Helical" evidence="1">
    <location>
        <begin position="53"/>
        <end position="72"/>
    </location>
</feature>
<feature type="transmembrane region" description="Helical" evidence="1">
    <location>
        <begin position="78"/>
        <end position="97"/>
    </location>
</feature>
<dbReference type="EMBL" id="JAAOYM010000001">
    <property type="protein sequence ID" value="NIJ11944.1"/>
    <property type="molecule type" value="Genomic_DNA"/>
</dbReference>
<keyword evidence="1" id="KW-0812">Transmembrane</keyword>
<sequence length="290" mass="29563">MSTVLAFAVAMAVTGAMFIAVGSALQERVAVRSWTLGGGQLRFFLRLVKQPRWLLGAAFAGAGVALHVVALSFGPVSIIQPSGTTGLLFAVITKAVLDRRRIRLPELAGSMAIVVGLGGLLLALPHTPKDPVLSLPPALLLTVVTLGLNAAAMAVSWLVVSGSAKAIALGLAAGVTFGVGSALVGVVGHRAVADPAAVLDWLTLAIVVLLSIGGIAQQHAYRMRRFALAFAMLEISDPVAASSVGVLVLGEPMPETALRTASMGLSAAVIVVGVVVLVRSYAAVNVAEKS</sequence>
<dbReference type="SUPFAM" id="SSF103481">
    <property type="entry name" value="Multidrug resistance efflux transporter EmrE"/>
    <property type="match status" value="1"/>
</dbReference>
<keyword evidence="1" id="KW-1133">Transmembrane helix</keyword>
<evidence type="ECO:0000313" key="3">
    <source>
        <dbReference type="Proteomes" id="UP000545493"/>
    </source>
</evidence>
<organism evidence="2 3">
    <name type="scientific">Saccharomonospora amisosensis</name>
    <dbReference type="NCBI Taxonomy" id="1128677"/>
    <lineage>
        <taxon>Bacteria</taxon>
        <taxon>Bacillati</taxon>
        <taxon>Actinomycetota</taxon>
        <taxon>Actinomycetes</taxon>
        <taxon>Pseudonocardiales</taxon>
        <taxon>Pseudonocardiaceae</taxon>
        <taxon>Saccharomonospora</taxon>
    </lineage>
</organism>
<evidence type="ECO:0000256" key="1">
    <source>
        <dbReference type="SAM" id="Phobius"/>
    </source>
</evidence>
<feature type="transmembrane region" description="Helical" evidence="1">
    <location>
        <begin position="138"/>
        <end position="160"/>
    </location>
</feature>
<protein>
    <recommendedName>
        <fullName evidence="4">Magnesium transporter NIPA</fullName>
    </recommendedName>
</protein>
<feature type="transmembrane region" description="Helical" evidence="1">
    <location>
        <begin position="261"/>
        <end position="282"/>
    </location>
</feature>
<dbReference type="NCBIfam" id="NF038012">
    <property type="entry name" value="DMT_1"/>
    <property type="match status" value="1"/>
</dbReference>
<dbReference type="Proteomes" id="UP000545493">
    <property type="component" value="Unassembled WGS sequence"/>
</dbReference>
<feature type="transmembrane region" description="Helical" evidence="1">
    <location>
        <begin position="228"/>
        <end position="249"/>
    </location>
</feature>